<name>A0ABY4JUM6_9GAMM</name>
<protein>
    <submittedName>
        <fullName evidence="2">Malonate decarboxylase holo-[acyl-carrier-protein] synthase</fullName>
    </submittedName>
</protein>
<feature type="domain" description="Phosphoribosyl-dephospho-CoA transferase MdcG C-terminal" evidence="1">
    <location>
        <begin position="99"/>
        <end position="204"/>
    </location>
</feature>
<gene>
    <name evidence="2" type="primary">mdcG</name>
    <name evidence="2" type="ORF">MZO21_09425</name>
</gene>
<dbReference type="InterPro" id="IPR043519">
    <property type="entry name" value="NT_sf"/>
</dbReference>
<sequence>MDRHDLAYLNQSASVHFWDDSLSEHAKHKVLDLLQDNVPLTVCRQDHVDEGHIKLAISCFVEGMKYRIALTIDQSDLSKITRPIELHRVAHNFSELSTRVFSDFIQKMKIMECDIYVYGSYAYEYLTKEHYVNVNSDLDIVLYPKSEQDITAILNQIQKLKQQTNICIDGDIKIHPDWHVSFNELIKILPDIEQKIIAKGIKRIGLFTLKELLG</sequence>
<accession>A0ABY4JUM6</accession>
<dbReference type="InterPro" id="IPR049180">
    <property type="entry name" value="MdcG_C"/>
</dbReference>
<dbReference type="SUPFAM" id="SSF81301">
    <property type="entry name" value="Nucleotidyltransferase"/>
    <property type="match status" value="1"/>
</dbReference>
<reference evidence="2 3" key="1">
    <citation type="submission" date="2022-04" db="EMBL/GenBank/DDBJ databases">
        <title>Occurrence of NDM-1-producing Shewanella putrefaciens and Acinetobacter portensis in a dairy farm from China.</title>
        <authorList>
            <person name="Li R."/>
            <person name="Zhang L."/>
        </authorList>
    </citation>
    <scope>NUCLEOTIDE SEQUENCE [LARGE SCALE GENOMIC DNA]</scope>
    <source>
        <strain evidence="2 3">JNE5</strain>
    </source>
</reference>
<organism evidence="2 3">
    <name type="scientific">Acinetobacter portensis</name>
    <dbReference type="NCBI Taxonomy" id="1839785"/>
    <lineage>
        <taxon>Bacteria</taxon>
        <taxon>Pseudomonadati</taxon>
        <taxon>Pseudomonadota</taxon>
        <taxon>Gammaproteobacteria</taxon>
        <taxon>Moraxellales</taxon>
        <taxon>Moraxellaceae</taxon>
        <taxon>Acinetobacter</taxon>
    </lineage>
</organism>
<evidence type="ECO:0000313" key="2">
    <source>
        <dbReference type="EMBL" id="UPO22696.1"/>
    </source>
</evidence>
<keyword evidence="3" id="KW-1185">Reference proteome</keyword>
<dbReference type="EMBL" id="CP096120">
    <property type="protein sequence ID" value="UPO22696.1"/>
    <property type="molecule type" value="Genomic_DNA"/>
</dbReference>
<dbReference type="Pfam" id="PF10620">
    <property type="entry name" value="MdcG"/>
    <property type="match status" value="1"/>
</dbReference>
<dbReference type="Proteomes" id="UP000831422">
    <property type="component" value="Chromosome"/>
</dbReference>
<proteinExistence type="predicted"/>
<dbReference type="RefSeq" id="WP_248102211.1">
    <property type="nucleotide sequence ID" value="NZ_CP096120.1"/>
</dbReference>
<evidence type="ECO:0000313" key="3">
    <source>
        <dbReference type="Proteomes" id="UP000831422"/>
    </source>
</evidence>
<dbReference type="NCBIfam" id="TIGR03135">
    <property type="entry name" value="malonate_mdcG"/>
    <property type="match status" value="1"/>
</dbReference>
<dbReference type="InterPro" id="IPR017557">
    <property type="entry name" value="Holo-ACP_synthase"/>
</dbReference>
<evidence type="ECO:0000259" key="1">
    <source>
        <dbReference type="Pfam" id="PF10620"/>
    </source>
</evidence>